<dbReference type="Gene3D" id="1.25.40.10">
    <property type="entry name" value="Tetratricopeptide repeat domain"/>
    <property type="match status" value="2"/>
</dbReference>
<gene>
    <name evidence="3" type="ORF">EDB81DRAFT_907087</name>
</gene>
<name>A0A9P9IS75_9HYPO</name>
<evidence type="ECO:0000259" key="2">
    <source>
        <dbReference type="Pfam" id="PF12770"/>
    </source>
</evidence>
<proteinExistence type="predicted"/>
<reference evidence="3" key="1">
    <citation type="journal article" date="2021" name="Nat. Commun.">
        <title>Genetic determinants of endophytism in the Arabidopsis root mycobiome.</title>
        <authorList>
            <person name="Mesny F."/>
            <person name="Miyauchi S."/>
            <person name="Thiergart T."/>
            <person name="Pickel B."/>
            <person name="Atanasova L."/>
            <person name="Karlsson M."/>
            <person name="Huettel B."/>
            <person name="Barry K.W."/>
            <person name="Haridas S."/>
            <person name="Chen C."/>
            <person name="Bauer D."/>
            <person name="Andreopoulos W."/>
            <person name="Pangilinan J."/>
            <person name="LaButti K."/>
            <person name="Riley R."/>
            <person name="Lipzen A."/>
            <person name="Clum A."/>
            <person name="Drula E."/>
            <person name="Henrissat B."/>
            <person name="Kohler A."/>
            <person name="Grigoriev I.V."/>
            <person name="Martin F.M."/>
            <person name="Hacquard S."/>
        </authorList>
    </citation>
    <scope>NUCLEOTIDE SEQUENCE</scope>
    <source>
        <strain evidence="3">MPI-CAGE-AT-0147</strain>
    </source>
</reference>
<dbReference type="OrthoDB" id="9991317at2759"/>
<dbReference type="InterPro" id="IPR011990">
    <property type="entry name" value="TPR-like_helical_dom_sf"/>
</dbReference>
<dbReference type="PANTHER" id="PTHR19959">
    <property type="entry name" value="KINESIN LIGHT CHAIN"/>
    <property type="match status" value="1"/>
</dbReference>
<dbReference type="AlphaFoldDB" id="A0A9P9IS75"/>
<dbReference type="PANTHER" id="PTHR19959:SF119">
    <property type="entry name" value="FUNGAL LIPASE-LIKE DOMAIN-CONTAINING PROTEIN"/>
    <property type="match status" value="1"/>
</dbReference>
<sequence>MDHETQPTTASLDQLIQAAELLLESNHHYLEFALQRRDVGTPGSEDIETLEDAIRLARQAIDLVPGAHDRFIYYSTLASGLELRFLFTRSTADIEEAVSFRRLELDASLDDVQHQADHLYHLSDALVQRYSTQYALADIEEAIELDRQAIEIAPDSPDRAMYFNHLARCLGDRYTRTRASRDLEEAVVAGKAAIEVAPDDAARARYLIDASNQFGVKSPRTSDEINESIALAKQAYDMTSNNLDRFNSSLALANRLNERFIQSGNLDDIEQAILLAQELLDSGKYHPEQSDCHHTLAVLLFNRYIMTGRAADLERGILLAQQSVDEMTGGKHATGYLNTLAFGYSIHFSRNMSEKHGESGIKVARRALEATPENHPRWADALSSYAEHLIDRFRSTRALSDLDEAILCTKKAADTVSESHPEWPLRLSSVATQLHMRYLATDKTVDLEEGIRLGRIAISATLQHDPMLAERFHILAKITHSQYLKTKAVIDLDESIRLVKEAVDATLQDQANWPNFLTDLANRLHDKYRITGQISELDESISLFEKAVDATTNGSPHLASLWASLASSLFDRHKRKHSTQDLTDALAHCQSAVRHVHSIAVYRLLAGRLLVILYLDSRSLDLDQLYEDSKLAVSLVPRLISRSLESSDKQLLLANAVNMASEAAVVALEAGKGPLEALYLLERGRGHPALADRFVHLQNELSVPTSQDSNLFLYQGRESPWSARFDRRYGAGREFDSLVEEICGLQGFEDFLGSPRASDIKDAAKYGPIALINVSELRCDAILIEKDQVRALALPSLTLWNIENKSKGDSLASPDTLEWLWDTVACPVLRALGFDKPFDDVQRPHMWWIPVGALSRFPLHAAGYHVRKTSDTVLDRVMSSYSSSIRAIVHGRRRHTQPSAPAQALLIAMPQTTGHTPLLHTTEEVSQVHSICHSMRLEPVQPSRRKQEVALHIQKCTLFHFAGHGHTSPSNPSHSQLFLEDWRENPFRVSDLLEMNLHKQSPFLAYLSACGTGRVKDKDFLDESIHLISAFQLAGFRHVIGTLWEVDDACSVDMAKITYQGIKDGGITDESVCWGLHNASRTLRDRWIQGMQQKGPAVRQVHPDHHRTKSAAGPVE</sequence>
<evidence type="ECO:0000313" key="4">
    <source>
        <dbReference type="Proteomes" id="UP000738349"/>
    </source>
</evidence>
<dbReference type="InterPro" id="IPR024983">
    <property type="entry name" value="CHAT_dom"/>
</dbReference>
<feature type="domain" description="CHAT" evidence="2">
    <location>
        <begin position="816"/>
        <end position="1072"/>
    </location>
</feature>
<accession>A0A9P9IS75</accession>
<dbReference type="EMBL" id="JAGMUV010000018">
    <property type="protein sequence ID" value="KAH7129154.1"/>
    <property type="molecule type" value="Genomic_DNA"/>
</dbReference>
<dbReference type="SUPFAM" id="SSF48452">
    <property type="entry name" value="TPR-like"/>
    <property type="match status" value="1"/>
</dbReference>
<organism evidence="3 4">
    <name type="scientific">Dactylonectria macrodidyma</name>
    <dbReference type="NCBI Taxonomy" id="307937"/>
    <lineage>
        <taxon>Eukaryota</taxon>
        <taxon>Fungi</taxon>
        <taxon>Dikarya</taxon>
        <taxon>Ascomycota</taxon>
        <taxon>Pezizomycotina</taxon>
        <taxon>Sordariomycetes</taxon>
        <taxon>Hypocreomycetidae</taxon>
        <taxon>Hypocreales</taxon>
        <taxon>Nectriaceae</taxon>
        <taxon>Dactylonectria</taxon>
    </lineage>
</organism>
<protein>
    <submittedName>
        <fullName evidence="3">CHAT domain-containing protein</fullName>
    </submittedName>
</protein>
<keyword evidence="4" id="KW-1185">Reference proteome</keyword>
<comment type="caution">
    <text evidence="3">The sequence shown here is derived from an EMBL/GenBank/DDBJ whole genome shotgun (WGS) entry which is preliminary data.</text>
</comment>
<dbReference type="Proteomes" id="UP000738349">
    <property type="component" value="Unassembled WGS sequence"/>
</dbReference>
<feature type="non-terminal residue" evidence="3">
    <location>
        <position position="1"/>
    </location>
</feature>
<feature type="region of interest" description="Disordered" evidence="1">
    <location>
        <begin position="1094"/>
        <end position="1116"/>
    </location>
</feature>
<evidence type="ECO:0000313" key="3">
    <source>
        <dbReference type="EMBL" id="KAH7129154.1"/>
    </source>
</evidence>
<dbReference type="Pfam" id="PF12770">
    <property type="entry name" value="CHAT"/>
    <property type="match status" value="1"/>
</dbReference>
<evidence type="ECO:0000256" key="1">
    <source>
        <dbReference type="SAM" id="MobiDB-lite"/>
    </source>
</evidence>